<dbReference type="RefSeq" id="WP_206016538.1">
    <property type="nucleotide sequence ID" value="NZ_CP130956.1"/>
</dbReference>
<dbReference type="EMBL" id="JAPWIS010000025">
    <property type="protein sequence ID" value="MCZ4588751.1"/>
    <property type="molecule type" value="Genomic_DNA"/>
</dbReference>
<proteinExistence type="predicted"/>
<evidence type="ECO:0000313" key="3">
    <source>
        <dbReference type="EMBL" id="WLF52412.1"/>
    </source>
</evidence>
<evidence type="ECO:0000313" key="5">
    <source>
        <dbReference type="Proteomes" id="UP001231166"/>
    </source>
</evidence>
<sequence>MRPRPSEIIAGVRTVLGDTIAPAVEGDHARARLHEVRAVLAQIDWDNAGFQLAERADRLGDALRDAQPWLAGELPPQPATREYAALEEYYERLAAVAVATLSRLRTARRLEPDDDAAAASHRALLRAL</sequence>
<evidence type="ECO:0000313" key="1">
    <source>
        <dbReference type="EMBL" id="MCZ4588751.1"/>
    </source>
</evidence>
<reference evidence="1" key="1">
    <citation type="submission" date="2022-12" db="EMBL/GenBank/DDBJ databases">
        <authorList>
            <person name="Krivoruchko A.V."/>
            <person name="Elkin A."/>
        </authorList>
    </citation>
    <scope>NUCLEOTIDE SEQUENCE</scope>
    <source>
        <strain evidence="1">IEGM 249</strain>
    </source>
</reference>
<dbReference type="Proteomes" id="UP001066327">
    <property type="component" value="Unassembled WGS sequence"/>
</dbReference>
<accession>A0AAX3YSN6</accession>
<gene>
    <name evidence="1" type="ORF">O4328_34755</name>
    <name evidence="2" type="ORF">Q5707_40670</name>
    <name evidence="3" type="ORF">Q5707_44325</name>
</gene>
<dbReference type="AlphaFoldDB" id="A0AAX3YSN6"/>
<keyword evidence="4" id="KW-1185">Reference proteome</keyword>
<dbReference type="EMBL" id="CP130956">
    <property type="protein sequence ID" value="WLF51791.1"/>
    <property type="molecule type" value="Genomic_DNA"/>
</dbReference>
<reference evidence="3" key="2">
    <citation type="submission" date="2023-07" db="EMBL/GenBank/DDBJ databases">
        <title>Genomic analysis of Rhodococcus opacus VOC-14 with glycol ethers degradation activity.</title>
        <authorList>
            <person name="Narkevich D.A."/>
            <person name="Hlushen A.M."/>
            <person name="Akhremchuk A.E."/>
            <person name="Sikolenko M.A."/>
            <person name="Valentovich L.N."/>
        </authorList>
    </citation>
    <scope>NUCLEOTIDE SEQUENCE</scope>
    <source>
        <strain evidence="3">VOC-14</strain>
        <plasmid evidence="3">pRho-VOC14-L</plasmid>
    </source>
</reference>
<evidence type="ECO:0000313" key="2">
    <source>
        <dbReference type="EMBL" id="WLF51791.1"/>
    </source>
</evidence>
<keyword evidence="3" id="KW-0614">Plasmid</keyword>
<organism evidence="3 5">
    <name type="scientific">Rhodococcus opacus</name>
    <name type="common">Nocardia opaca</name>
    <dbReference type="NCBI Taxonomy" id="37919"/>
    <lineage>
        <taxon>Bacteria</taxon>
        <taxon>Bacillati</taxon>
        <taxon>Actinomycetota</taxon>
        <taxon>Actinomycetes</taxon>
        <taxon>Mycobacteriales</taxon>
        <taxon>Nocardiaceae</taxon>
        <taxon>Rhodococcus</taxon>
    </lineage>
</organism>
<dbReference type="Proteomes" id="UP001231166">
    <property type="component" value="Plasmid pRho-VOC14-L"/>
</dbReference>
<dbReference type="EMBL" id="CP130956">
    <property type="protein sequence ID" value="WLF52412.1"/>
    <property type="molecule type" value="Genomic_DNA"/>
</dbReference>
<geneLocation type="plasmid" evidence="3 5">
    <name>pRho-VOC14-L</name>
</geneLocation>
<evidence type="ECO:0000313" key="4">
    <source>
        <dbReference type="Proteomes" id="UP001066327"/>
    </source>
</evidence>
<name>A0AAX3YSN6_RHOOP</name>
<protein>
    <submittedName>
        <fullName evidence="3">Uncharacterized protein</fullName>
    </submittedName>
</protein>